<comment type="caution">
    <text evidence="2">The sequence shown here is derived from an EMBL/GenBank/DDBJ whole genome shotgun (WGS) entry which is preliminary data.</text>
</comment>
<keyword evidence="1" id="KW-0732">Signal</keyword>
<evidence type="ECO:0000313" key="3">
    <source>
        <dbReference type="Proteomes" id="UP000051529"/>
    </source>
</evidence>
<dbReference type="EMBL" id="JQBQ01000069">
    <property type="protein sequence ID" value="KRN85606.1"/>
    <property type="molecule type" value="Genomic_DNA"/>
</dbReference>
<evidence type="ECO:0000313" key="2">
    <source>
        <dbReference type="EMBL" id="KRN85606.1"/>
    </source>
</evidence>
<dbReference type="Proteomes" id="UP000051529">
    <property type="component" value="Unassembled WGS sequence"/>
</dbReference>
<dbReference type="RefSeq" id="WP_056985890.1">
    <property type="nucleotide sequence ID" value="NZ_JQBQ01000069.1"/>
</dbReference>
<feature type="chain" id="PRO_5006419406" evidence="1">
    <location>
        <begin position="30"/>
        <end position="225"/>
    </location>
</feature>
<feature type="signal peptide" evidence="1">
    <location>
        <begin position="1"/>
        <end position="29"/>
    </location>
</feature>
<sequence length="225" mass="24884">MKKISKVVNAVSVTSIILGLFSPTATVFADSNDSSVVKTESSSENTIENYEAYDKYVQVDATENQFVISDTGKKYLPENVLTQIEKKLAETNKEVKNEGFIIDPETKAIVNVSPYVNFAAGVKGAARLRSGCYVRWFWWGFRFYFTSNAAVNWFRGILGGASSGATIGSLVAGATGHGLSATTIEAFGMYSDSMSRDLYNYNAKHRHSKIYMDLNGTFQYSFHTF</sequence>
<dbReference type="AlphaFoldDB" id="A0A0R2KCE8"/>
<reference evidence="2 3" key="1">
    <citation type="journal article" date="2015" name="Genome Announc.">
        <title>Expanding the biotechnology potential of lactobacilli through comparative genomics of 213 strains and associated genera.</title>
        <authorList>
            <person name="Sun Z."/>
            <person name="Harris H.M."/>
            <person name="McCann A."/>
            <person name="Guo C."/>
            <person name="Argimon S."/>
            <person name="Zhang W."/>
            <person name="Yang X."/>
            <person name="Jeffery I.B."/>
            <person name="Cooney J.C."/>
            <person name="Kagawa T.F."/>
            <person name="Liu W."/>
            <person name="Song Y."/>
            <person name="Salvetti E."/>
            <person name="Wrobel A."/>
            <person name="Rasinkangas P."/>
            <person name="Parkhill J."/>
            <person name="Rea M.C."/>
            <person name="O'Sullivan O."/>
            <person name="Ritari J."/>
            <person name="Douillard F.P."/>
            <person name="Paul Ross R."/>
            <person name="Yang R."/>
            <person name="Briner A.E."/>
            <person name="Felis G.E."/>
            <person name="de Vos W.M."/>
            <person name="Barrangou R."/>
            <person name="Klaenhammer T.R."/>
            <person name="Caufield P.W."/>
            <person name="Cui Y."/>
            <person name="Zhang H."/>
            <person name="O'Toole P.W."/>
        </authorList>
    </citation>
    <scope>NUCLEOTIDE SEQUENCE [LARGE SCALE GENOMIC DNA]</scope>
    <source>
        <strain evidence="2 3">DSM 16698</strain>
    </source>
</reference>
<evidence type="ECO:0000256" key="1">
    <source>
        <dbReference type="SAM" id="SignalP"/>
    </source>
</evidence>
<dbReference type="PATRIC" id="fig|695563.3.peg.1796"/>
<proteinExistence type="predicted"/>
<accession>A0A0R2KCE8</accession>
<gene>
    <name evidence="2" type="ORF">IV44_GL001722</name>
</gene>
<protein>
    <submittedName>
        <fullName evidence="2">Uncharacterized protein</fullName>
    </submittedName>
</protein>
<name>A0A0R2KCE8_LACAM</name>
<organism evidence="2 3">
    <name type="scientific">Lactobacillus amylovorus subsp. animalium DSM 16698</name>
    <dbReference type="NCBI Taxonomy" id="695563"/>
    <lineage>
        <taxon>Bacteria</taxon>
        <taxon>Bacillati</taxon>
        <taxon>Bacillota</taxon>
        <taxon>Bacilli</taxon>
        <taxon>Lactobacillales</taxon>
        <taxon>Lactobacillaceae</taxon>
        <taxon>Lactobacillus</taxon>
        <taxon>Lactobacillus amylovorus subsp. animalium</taxon>
    </lineage>
</organism>